<organism evidence="2">
    <name type="scientific">viral metagenome</name>
    <dbReference type="NCBI Taxonomy" id="1070528"/>
    <lineage>
        <taxon>unclassified sequences</taxon>
        <taxon>metagenomes</taxon>
        <taxon>organismal metagenomes</taxon>
    </lineage>
</organism>
<protein>
    <submittedName>
        <fullName evidence="2">Uncharacterized protein</fullName>
    </submittedName>
</protein>
<accession>A0A6C0KAE8</accession>
<evidence type="ECO:0000256" key="1">
    <source>
        <dbReference type="SAM" id="Phobius"/>
    </source>
</evidence>
<keyword evidence="1" id="KW-1133">Transmembrane helix</keyword>
<evidence type="ECO:0000313" key="2">
    <source>
        <dbReference type="EMBL" id="QHU14649.1"/>
    </source>
</evidence>
<feature type="transmembrane region" description="Helical" evidence="1">
    <location>
        <begin position="90"/>
        <end position="108"/>
    </location>
</feature>
<keyword evidence="1" id="KW-0472">Membrane</keyword>
<feature type="transmembrane region" description="Helical" evidence="1">
    <location>
        <begin position="46"/>
        <end position="70"/>
    </location>
</feature>
<dbReference type="EMBL" id="MN740844">
    <property type="protein sequence ID" value="QHU14649.1"/>
    <property type="molecule type" value="Genomic_DNA"/>
</dbReference>
<feature type="transmembrane region" description="Helical" evidence="1">
    <location>
        <begin position="12"/>
        <end position="34"/>
    </location>
</feature>
<name>A0A6C0KAE8_9ZZZZ</name>
<keyword evidence="1" id="KW-0812">Transmembrane</keyword>
<dbReference type="AlphaFoldDB" id="A0A6C0KAE8"/>
<reference evidence="2" key="1">
    <citation type="journal article" date="2020" name="Nature">
        <title>Giant virus diversity and host interactions through global metagenomics.</title>
        <authorList>
            <person name="Schulz F."/>
            <person name="Roux S."/>
            <person name="Paez-Espino D."/>
            <person name="Jungbluth S."/>
            <person name="Walsh D.A."/>
            <person name="Denef V.J."/>
            <person name="McMahon K.D."/>
            <person name="Konstantinidis K.T."/>
            <person name="Eloe-Fadrosh E.A."/>
            <person name="Kyrpides N.C."/>
            <person name="Woyke T."/>
        </authorList>
    </citation>
    <scope>NUCLEOTIDE SEQUENCE</scope>
    <source>
        <strain evidence="2">GVMAG-S-1102113-126</strain>
    </source>
</reference>
<sequence>MPVVKNKDFEMYFGTTIRNIGLFLSLATAVLVCGRGFKMKTIYNQYLTAVTVFLSGLFVSIAAVLCVTLVEQVSAYDDDVPWTWKIIPKVLLAIICIFFFIITFVMVHKTTPLLKQKKGLHALLRS</sequence>
<proteinExistence type="predicted"/>